<evidence type="ECO:0000313" key="3">
    <source>
        <dbReference type="WBParaSite" id="HNAJ_0000472001-mRNA-1"/>
    </source>
</evidence>
<dbReference type="WBParaSite" id="HNAJ_0000472001-mRNA-1">
    <property type="protein sequence ID" value="HNAJ_0000472001-mRNA-1"/>
    <property type="gene ID" value="HNAJ_0000472001"/>
</dbReference>
<reference evidence="1 2" key="2">
    <citation type="submission" date="2018-11" db="EMBL/GenBank/DDBJ databases">
        <authorList>
            <consortium name="Pathogen Informatics"/>
        </authorList>
    </citation>
    <scope>NUCLEOTIDE SEQUENCE [LARGE SCALE GENOMIC DNA]</scope>
</reference>
<gene>
    <name evidence="1" type="ORF">HNAJ_LOCUS4718</name>
</gene>
<sequence>MADDAPLGIIMRCNTLADTYRSPLDEMKAKSAELQSLREDQANRVLAVNSRLADHYEEHGINDEIDQQNNQNFYQDIKQIRNVLVG</sequence>
<evidence type="ECO:0000313" key="1">
    <source>
        <dbReference type="EMBL" id="VDO00578.1"/>
    </source>
</evidence>
<proteinExistence type="predicted"/>
<dbReference type="OrthoDB" id="2134857at2759"/>
<dbReference type="AlphaFoldDB" id="A0A0R3TCD1"/>
<accession>A0A0R3TCD1</accession>
<dbReference type="EMBL" id="UZAE01003543">
    <property type="protein sequence ID" value="VDO00578.1"/>
    <property type="molecule type" value="Genomic_DNA"/>
</dbReference>
<dbReference type="Proteomes" id="UP000278807">
    <property type="component" value="Unassembled WGS sequence"/>
</dbReference>
<protein>
    <submittedName>
        <fullName evidence="3">Na+/H+ antiporter</fullName>
    </submittedName>
</protein>
<reference evidence="3" key="1">
    <citation type="submission" date="2017-02" db="UniProtKB">
        <authorList>
            <consortium name="WormBaseParasite"/>
        </authorList>
    </citation>
    <scope>IDENTIFICATION</scope>
</reference>
<name>A0A0R3TCD1_RODNA</name>
<organism evidence="3">
    <name type="scientific">Rodentolepis nana</name>
    <name type="common">Dwarf tapeworm</name>
    <name type="synonym">Hymenolepis nana</name>
    <dbReference type="NCBI Taxonomy" id="102285"/>
    <lineage>
        <taxon>Eukaryota</taxon>
        <taxon>Metazoa</taxon>
        <taxon>Spiralia</taxon>
        <taxon>Lophotrochozoa</taxon>
        <taxon>Platyhelminthes</taxon>
        <taxon>Cestoda</taxon>
        <taxon>Eucestoda</taxon>
        <taxon>Cyclophyllidea</taxon>
        <taxon>Hymenolepididae</taxon>
        <taxon>Rodentolepis</taxon>
    </lineage>
</organism>
<keyword evidence="2" id="KW-1185">Reference proteome</keyword>
<dbReference type="STRING" id="102285.A0A0R3TCD1"/>
<evidence type="ECO:0000313" key="2">
    <source>
        <dbReference type="Proteomes" id="UP000278807"/>
    </source>
</evidence>